<dbReference type="RefSeq" id="WP_345714924.1">
    <property type="nucleotide sequence ID" value="NZ_BAABFP010000002.1"/>
</dbReference>
<gene>
    <name evidence="1" type="ORF">ACFQDO_14680</name>
</gene>
<reference evidence="2" key="1">
    <citation type="journal article" date="2019" name="Int. J. Syst. Evol. Microbiol.">
        <title>The Global Catalogue of Microorganisms (GCM) 10K type strain sequencing project: providing services to taxonomists for standard genome sequencing and annotation.</title>
        <authorList>
            <consortium name="The Broad Institute Genomics Platform"/>
            <consortium name="The Broad Institute Genome Sequencing Center for Infectious Disease"/>
            <person name="Wu L."/>
            <person name="Ma J."/>
        </authorList>
    </citation>
    <scope>NUCLEOTIDE SEQUENCE [LARGE SCALE GENOMIC DNA]</scope>
    <source>
        <strain evidence="2">KACC 14249</strain>
    </source>
</reference>
<evidence type="ECO:0000313" key="1">
    <source>
        <dbReference type="EMBL" id="MFC6008380.1"/>
    </source>
</evidence>
<comment type="caution">
    <text evidence="1">The sequence shown here is derived from an EMBL/GenBank/DDBJ whole genome shotgun (WGS) entry which is preliminary data.</text>
</comment>
<name>A0ABW1JHE4_9ACTN</name>
<dbReference type="EMBL" id="JBHSRD010000004">
    <property type="protein sequence ID" value="MFC6008380.1"/>
    <property type="molecule type" value="Genomic_DNA"/>
</dbReference>
<accession>A0ABW1JHE4</accession>
<evidence type="ECO:0000313" key="2">
    <source>
        <dbReference type="Proteomes" id="UP001596189"/>
    </source>
</evidence>
<keyword evidence="2" id="KW-1185">Reference proteome</keyword>
<organism evidence="1 2">
    <name type="scientific">Angustibacter luteus</name>
    <dbReference type="NCBI Taxonomy" id="658456"/>
    <lineage>
        <taxon>Bacteria</taxon>
        <taxon>Bacillati</taxon>
        <taxon>Actinomycetota</taxon>
        <taxon>Actinomycetes</taxon>
        <taxon>Kineosporiales</taxon>
        <taxon>Kineosporiaceae</taxon>
    </lineage>
</organism>
<protein>
    <submittedName>
        <fullName evidence="1">Uncharacterized protein</fullName>
    </submittedName>
</protein>
<dbReference type="Proteomes" id="UP001596189">
    <property type="component" value="Unassembled WGS sequence"/>
</dbReference>
<proteinExistence type="predicted"/>
<sequence length="203" mass="20932">MTQNAISDGAVSGIPLLAVVGAGADDLVAQLERAGALEPATGALERAGKALWEAGLSELAEVARGFLGADLGGLLVVGLQRTRELVEAGRATRGTADRVLVDLTGRELTVVQHPTVDVMVGPRRLAEIPFELRLVVTLAALAAVVRDGRLVELTSGTGQATVTLSTHGEVVASGSRPFDPHLTVRLGDGVRLVPDDTAVLTLP</sequence>